<dbReference type="Proteomes" id="UP000594261">
    <property type="component" value="Chromosome 8"/>
</dbReference>
<dbReference type="AlphaFoldDB" id="A0A7N2M9R0"/>
<keyword evidence="3" id="KW-1185">Reference proteome</keyword>
<organism evidence="2 3">
    <name type="scientific">Quercus lobata</name>
    <name type="common">Valley oak</name>
    <dbReference type="NCBI Taxonomy" id="97700"/>
    <lineage>
        <taxon>Eukaryota</taxon>
        <taxon>Viridiplantae</taxon>
        <taxon>Streptophyta</taxon>
        <taxon>Embryophyta</taxon>
        <taxon>Tracheophyta</taxon>
        <taxon>Spermatophyta</taxon>
        <taxon>Magnoliopsida</taxon>
        <taxon>eudicotyledons</taxon>
        <taxon>Gunneridae</taxon>
        <taxon>Pentapetalae</taxon>
        <taxon>rosids</taxon>
        <taxon>fabids</taxon>
        <taxon>Fagales</taxon>
        <taxon>Fagaceae</taxon>
        <taxon>Quercus</taxon>
    </lineage>
</organism>
<reference evidence="2" key="2">
    <citation type="submission" date="2021-01" db="UniProtKB">
        <authorList>
            <consortium name="EnsemblPlants"/>
        </authorList>
    </citation>
    <scope>IDENTIFICATION</scope>
</reference>
<evidence type="ECO:0000313" key="3">
    <source>
        <dbReference type="Proteomes" id="UP000594261"/>
    </source>
</evidence>
<name>A0A7N2M9R0_QUELO</name>
<dbReference type="Gramene" id="QL08p012404:mrna">
    <property type="protein sequence ID" value="QL08p012404:mrna:CDS:1"/>
    <property type="gene ID" value="QL08p012404"/>
</dbReference>
<dbReference type="Pfam" id="PF13966">
    <property type="entry name" value="zf-RVT"/>
    <property type="match status" value="1"/>
</dbReference>
<sequence length="103" mass="11628">MGGPGPSHQTDLLTVRSAYWEVTASNRGDGFDEVKAKIWKSNLHERLKMTLWRIASGIIPTKDTILRFNPDIDPACHYVVNLLKLQSISSSTTKQPDRECNYP</sequence>
<accession>A0A7N2M9R0</accession>
<reference evidence="2 3" key="1">
    <citation type="journal article" date="2016" name="G3 (Bethesda)">
        <title>First Draft Assembly and Annotation of the Genome of a California Endemic Oak Quercus lobata Nee (Fagaceae).</title>
        <authorList>
            <person name="Sork V.L."/>
            <person name="Fitz-Gibbon S.T."/>
            <person name="Puiu D."/>
            <person name="Crepeau M."/>
            <person name="Gugger P.F."/>
            <person name="Sherman R."/>
            <person name="Stevens K."/>
            <person name="Langley C.H."/>
            <person name="Pellegrini M."/>
            <person name="Salzberg S.L."/>
        </authorList>
    </citation>
    <scope>NUCLEOTIDE SEQUENCE [LARGE SCALE GENOMIC DNA]</scope>
    <source>
        <strain evidence="2 3">cv. SW786</strain>
    </source>
</reference>
<feature type="domain" description="Reverse transcriptase zinc-binding" evidence="1">
    <location>
        <begin position="14"/>
        <end position="78"/>
    </location>
</feature>
<protein>
    <recommendedName>
        <fullName evidence="1">Reverse transcriptase zinc-binding domain-containing protein</fullName>
    </recommendedName>
</protein>
<dbReference type="EnsemblPlants" id="QL08p012404:mrna">
    <property type="protein sequence ID" value="QL08p012404:mrna:CDS:1"/>
    <property type="gene ID" value="QL08p012404"/>
</dbReference>
<dbReference type="EMBL" id="LRBV02000008">
    <property type="status" value="NOT_ANNOTATED_CDS"/>
    <property type="molecule type" value="Genomic_DNA"/>
</dbReference>
<dbReference type="InParanoid" id="A0A7N2M9R0"/>
<evidence type="ECO:0000259" key="1">
    <source>
        <dbReference type="Pfam" id="PF13966"/>
    </source>
</evidence>
<proteinExistence type="predicted"/>
<dbReference type="InterPro" id="IPR026960">
    <property type="entry name" value="RVT-Znf"/>
</dbReference>
<evidence type="ECO:0000313" key="2">
    <source>
        <dbReference type="EnsemblPlants" id="QL08p012404:mrna:CDS:1"/>
    </source>
</evidence>